<dbReference type="SUPFAM" id="SSF56317">
    <property type="entry name" value="Carbon-nitrogen hydrolase"/>
    <property type="match status" value="1"/>
</dbReference>
<reference evidence="1" key="1">
    <citation type="submission" date="2018-05" db="EMBL/GenBank/DDBJ databases">
        <authorList>
            <person name="Lanie J.A."/>
            <person name="Ng W.-L."/>
            <person name="Kazmierczak K.M."/>
            <person name="Andrzejewski T.M."/>
            <person name="Davidsen T.M."/>
            <person name="Wayne K.J."/>
            <person name="Tettelin H."/>
            <person name="Glass J.I."/>
            <person name="Rusch D."/>
            <person name="Podicherti R."/>
            <person name="Tsui H.-C.T."/>
            <person name="Winkler M.E."/>
        </authorList>
    </citation>
    <scope>NUCLEOTIDE SEQUENCE</scope>
</reference>
<sequence>MKNKLSVGCIQLNSKSSIIKNLENTIYFSNLAINKGAEFLFTPEVSNII</sequence>
<name>A0A382CRX0_9ZZZZ</name>
<proteinExistence type="predicted"/>
<evidence type="ECO:0000313" key="1">
    <source>
        <dbReference type="EMBL" id="SVB28890.1"/>
    </source>
</evidence>
<evidence type="ECO:0008006" key="2">
    <source>
        <dbReference type="Google" id="ProtNLM"/>
    </source>
</evidence>
<accession>A0A382CRX0</accession>
<feature type="non-terminal residue" evidence="1">
    <location>
        <position position="49"/>
    </location>
</feature>
<gene>
    <name evidence="1" type="ORF">METZ01_LOCUS181744</name>
</gene>
<dbReference type="AlphaFoldDB" id="A0A382CRX0"/>
<organism evidence="1">
    <name type="scientific">marine metagenome</name>
    <dbReference type="NCBI Taxonomy" id="408172"/>
    <lineage>
        <taxon>unclassified sequences</taxon>
        <taxon>metagenomes</taxon>
        <taxon>ecological metagenomes</taxon>
    </lineage>
</organism>
<protein>
    <recommendedName>
        <fullName evidence="2">CN hydrolase domain-containing protein</fullName>
    </recommendedName>
</protein>
<dbReference type="EMBL" id="UINC01035841">
    <property type="protein sequence ID" value="SVB28890.1"/>
    <property type="molecule type" value="Genomic_DNA"/>
</dbReference>
<dbReference type="InterPro" id="IPR036526">
    <property type="entry name" value="C-N_Hydrolase_sf"/>
</dbReference>